<accession>A0AAW1ITE6</accession>
<feature type="region of interest" description="Disordered" evidence="1">
    <location>
        <begin position="93"/>
        <end position="124"/>
    </location>
</feature>
<name>A0AAW1ITE6_POPJA</name>
<comment type="caution">
    <text evidence="2">The sequence shown here is derived from an EMBL/GenBank/DDBJ whole genome shotgun (WGS) entry which is preliminary data.</text>
</comment>
<dbReference type="Proteomes" id="UP001458880">
    <property type="component" value="Unassembled WGS sequence"/>
</dbReference>
<proteinExistence type="predicted"/>
<reference evidence="2 3" key="1">
    <citation type="journal article" date="2024" name="BMC Genomics">
        <title>De novo assembly and annotation of Popillia japonica's genome with initial clues to its potential as an invasive pest.</title>
        <authorList>
            <person name="Cucini C."/>
            <person name="Boschi S."/>
            <person name="Funari R."/>
            <person name="Cardaioli E."/>
            <person name="Iannotti N."/>
            <person name="Marturano G."/>
            <person name="Paoli F."/>
            <person name="Bruttini M."/>
            <person name="Carapelli A."/>
            <person name="Frati F."/>
            <person name="Nardi F."/>
        </authorList>
    </citation>
    <scope>NUCLEOTIDE SEQUENCE [LARGE SCALE GENOMIC DNA]</scope>
    <source>
        <strain evidence="2">DMR45628</strain>
    </source>
</reference>
<evidence type="ECO:0000313" key="2">
    <source>
        <dbReference type="EMBL" id="KAK9693283.1"/>
    </source>
</evidence>
<dbReference type="AlphaFoldDB" id="A0AAW1ITE6"/>
<gene>
    <name evidence="2" type="ORF">QE152_g34340</name>
</gene>
<dbReference type="EMBL" id="JASPKY010000547">
    <property type="protein sequence ID" value="KAK9693283.1"/>
    <property type="molecule type" value="Genomic_DNA"/>
</dbReference>
<sequence length="124" mass="14511">MANRIQNWEVLSGEVFTSVHHHHIFFEVDRNSKADVGPKRAKRVSYLLDKRKVTQMIIEKWGPENQTSQSQTLYAVPAWGRALDYKRHREAIDRLQRRTANPRNQCLPDRGSTERQSTAFKGEH</sequence>
<evidence type="ECO:0000313" key="3">
    <source>
        <dbReference type="Proteomes" id="UP001458880"/>
    </source>
</evidence>
<protein>
    <submittedName>
        <fullName evidence="2">Uncharacterized protein</fullName>
    </submittedName>
</protein>
<organism evidence="2 3">
    <name type="scientific">Popillia japonica</name>
    <name type="common">Japanese beetle</name>
    <dbReference type="NCBI Taxonomy" id="7064"/>
    <lineage>
        <taxon>Eukaryota</taxon>
        <taxon>Metazoa</taxon>
        <taxon>Ecdysozoa</taxon>
        <taxon>Arthropoda</taxon>
        <taxon>Hexapoda</taxon>
        <taxon>Insecta</taxon>
        <taxon>Pterygota</taxon>
        <taxon>Neoptera</taxon>
        <taxon>Endopterygota</taxon>
        <taxon>Coleoptera</taxon>
        <taxon>Polyphaga</taxon>
        <taxon>Scarabaeiformia</taxon>
        <taxon>Scarabaeidae</taxon>
        <taxon>Rutelinae</taxon>
        <taxon>Popillia</taxon>
    </lineage>
</organism>
<feature type="compositionally biased region" description="Polar residues" evidence="1">
    <location>
        <begin position="114"/>
        <end position="124"/>
    </location>
</feature>
<keyword evidence="3" id="KW-1185">Reference proteome</keyword>
<evidence type="ECO:0000256" key="1">
    <source>
        <dbReference type="SAM" id="MobiDB-lite"/>
    </source>
</evidence>